<dbReference type="GO" id="GO:0036088">
    <property type="term" value="P:D-serine catabolic process"/>
    <property type="evidence" value="ECO:0007669"/>
    <property type="project" value="TreeGrafter"/>
</dbReference>
<dbReference type="GO" id="GO:0008721">
    <property type="term" value="F:D-serine ammonia-lyase activity"/>
    <property type="evidence" value="ECO:0007669"/>
    <property type="project" value="UniProtKB-EC"/>
</dbReference>
<dbReference type="InterPro" id="IPR051466">
    <property type="entry name" value="D-amino_acid_metab_enzyme"/>
</dbReference>
<dbReference type="Pfam" id="PF14031">
    <property type="entry name" value="D-ser_dehydrat"/>
    <property type="match status" value="1"/>
</dbReference>
<sequence length="455" mass="49783">MASPIPILSSLLYQSSSDAGLKAQFIGQRLDEIQTPAAILDVAIVRRNCSAMLDAAAALKMQFRAHVKTHKTAELTSLQVGPTGPIRIITSTISEIEHLIPYLLAQKTAGRSINVLYGLPASPSSLPRLAKLAHVLGGTQAISVLIDHPDTSDFISQSHELWPGGEPIRVFVKIDSGYHRSGTNTKSPVWKMLLEKIEKREGDGTVRVVGLYSHFGHSYRGNTPEDALVGLKTEFETLEHAAKEMESSLAPKSHLTFSVGATPTATAAQTLLGGRKSAQVEGVGRKNKDIRLELHAGVYPILDLQQMATHARPSKLSYEDLGLRILAEVASLYPDRAKPEALIAAGSLVLGREPCKAYSGWGILTSYPQVGDELPVYDFESKTGWIVNQVSQEHGVLSWEGPRDHMRELKIGEKVMIWPNHACVAGVGFGWYYVVDSDEEDPDVIKDVWVRCRGW</sequence>
<evidence type="ECO:0000256" key="12">
    <source>
        <dbReference type="ARBA" id="ARBA00069616"/>
    </source>
</evidence>
<accession>A0A9P4NQP9</accession>
<evidence type="ECO:0000256" key="8">
    <source>
        <dbReference type="ARBA" id="ARBA00023239"/>
    </source>
</evidence>
<proteinExistence type="inferred from homology"/>
<evidence type="ECO:0000313" key="15">
    <source>
        <dbReference type="EMBL" id="KAF2429536.1"/>
    </source>
</evidence>
<evidence type="ECO:0000256" key="4">
    <source>
        <dbReference type="ARBA" id="ARBA00022575"/>
    </source>
</evidence>
<dbReference type="PANTHER" id="PTHR28004">
    <property type="entry name" value="ZGC:162816-RELATED"/>
    <property type="match status" value="1"/>
</dbReference>
<dbReference type="Pfam" id="PF01168">
    <property type="entry name" value="Ala_racemase_N"/>
    <property type="match status" value="1"/>
</dbReference>
<comment type="function">
    <text evidence="10">Catalyzes the conversion of D-serine to pyruvate and ammonia. May play a role in D-serine detoxification.</text>
</comment>
<evidence type="ECO:0000256" key="5">
    <source>
        <dbReference type="ARBA" id="ARBA00022723"/>
    </source>
</evidence>
<dbReference type="Proteomes" id="UP000800235">
    <property type="component" value="Unassembled WGS sequence"/>
</dbReference>
<dbReference type="EMBL" id="MU007046">
    <property type="protein sequence ID" value="KAF2429536.1"/>
    <property type="molecule type" value="Genomic_DNA"/>
</dbReference>
<keyword evidence="7" id="KW-0663">Pyridoxal phosphate</keyword>
<evidence type="ECO:0000259" key="14">
    <source>
        <dbReference type="SMART" id="SM01119"/>
    </source>
</evidence>
<dbReference type="SUPFAM" id="SSF51419">
    <property type="entry name" value="PLP-binding barrel"/>
    <property type="match status" value="1"/>
</dbReference>
<evidence type="ECO:0000256" key="2">
    <source>
        <dbReference type="ARBA" id="ARBA00001947"/>
    </source>
</evidence>
<keyword evidence="5" id="KW-0479">Metal-binding</keyword>
<evidence type="ECO:0000256" key="13">
    <source>
        <dbReference type="ARBA" id="ARBA00075219"/>
    </source>
</evidence>
<dbReference type="GO" id="GO:0046872">
    <property type="term" value="F:metal ion binding"/>
    <property type="evidence" value="ECO:0007669"/>
    <property type="project" value="UniProtKB-KW"/>
</dbReference>
<evidence type="ECO:0000256" key="3">
    <source>
        <dbReference type="ARBA" id="ARBA00005323"/>
    </source>
</evidence>
<reference evidence="15" key="1">
    <citation type="journal article" date="2020" name="Stud. Mycol.">
        <title>101 Dothideomycetes genomes: a test case for predicting lifestyles and emergence of pathogens.</title>
        <authorList>
            <person name="Haridas S."/>
            <person name="Albert R."/>
            <person name="Binder M."/>
            <person name="Bloem J."/>
            <person name="Labutti K."/>
            <person name="Salamov A."/>
            <person name="Andreopoulos B."/>
            <person name="Baker S."/>
            <person name="Barry K."/>
            <person name="Bills G."/>
            <person name="Bluhm B."/>
            <person name="Cannon C."/>
            <person name="Castanera R."/>
            <person name="Culley D."/>
            <person name="Daum C."/>
            <person name="Ezra D."/>
            <person name="Gonzalez J."/>
            <person name="Henrissat B."/>
            <person name="Kuo A."/>
            <person name="Liang C."/>
            <person name="Lipzen A."/>
            <person name="Lutzoni F."/>
            <person name="Magnuson J."/>
            <person name="Mondo S."/>
            <person name="Nolan M."/>
            <person name="Ohm R."/>
            <person name="Pangilinan J."/>
            <person name="Park H.-J."/>
            <person name="Ramirez L."/>
            <person name="Alfaro M."/>
            <person name="Sun H."/>
            <person name="Tritt A."/>
            <person name="Yoshinaga Y."/>
            <person name="Zwiers L.-H."/>
            <person name="Turgeon B."/>
            <person name="Goodwin S."/>
            <person name="Spatafora J."/>
            <person name="Crous P."/>
            <person name="Grigoriev I."/>
        </authorList>
    </citation>
    <scope>NUCLEOTIDE SEQUENCE</scope>
    <source>
        <strain evidence="15">CBS 130266</strain>
    </source>
</reference>
<evidence type="ECO:0000256" key="10">
    <source>
        <dbReference type="ARBA" id="ARBA00055764"/>
    </source>
</evidence>
<feature type="domain" description="D-serine dehydratase-like" evidence="14">
    <location>
        <begin position="322"/>
        <end position="436"/>
    </location>
</feature>
<dbReference type="GO" id="GO:0009636">
    <property type="term" value="P:response to toxic substance"/>
    <property type="evidence" value="ECO:0007669"/>
    <property type="project" value="UniProtKB-KW"/>
</dbReference>
<evidence type="ECO:0000256" key="11">
    <source>
        <dbReference type="ARBA" id="ARBA00066349"/>
    </source>
</evidence>
<dbReference type="EC" id="4.3.1.18" evidence="11"/>
<keyword evidence="4" id="KW-0216">Detoxification</keyword>
<evidence type="ECO:0000313" key="16">
    <source>
        <dbReference type="Proteomes" id="UP000800235"/>
    </source>
</evidence>
<dbReference type="PANTHER" id="PTHR28004:SF2">
    <property type="entry name" value="D-SERINE DEHYDRATASE"/>
    <property type="match status" value="1"/>
</dbReference>
<gene>
    <name evidence="15" type="ORF">EJ08DRAFT_688319</name>
</gene>
<comment type="cofactor">
    <cofactor evidence="2">
        <name>Zn(2+)</name>
        <dbReference type="ChEBI" id="CHEBI:29105"/>
    </cofactor>
</comment>
<evidence type="ECO:0000256" key="9">
    <source>
        <dbReference type="ARBA" id="ARBA00051198"/>
    </source>
</evidence>
<dbReference type="InterPro" id="IPR042208">
    <property type="entry name" value="D-ser_dehydrat-like_sf"/>
</dbReference>
<protein>
    <recommendedName>
        <fullName evidence="12">D-serine dehydratase</fullName>
        <ecNumber evidence="11">4.3.1.18</ecNumber>
    </recommendedName>
    <alternativeName>
        <fullName evidence="13">D-serine deaminase</fullName>
    </alternativeName>
</protein>
<dbReference type="Gene3D" id="2.40.37.20">
    <property type="entry name" value="D-serine dehydratase-like domain"/>
    <property type="match status" value="1"/>
</dbReference>
<evidence type="ECO:0000256" key="6">
    <source>
        <dbReference type="ARBA" id="ARBA00022833"/>
    </source>
</evidence>
<comment type="caution">
    <text evidence="15">The sequence shown here is derived from an EMBL/GenBank/DDBJ whole genome shotgun (WGS) entry which is preliminary data.</text>
</comment>
<dbReference type="InterPro" id="IPR026956">
    <property type="entry name" value="D-ser_dehydrat-like_dom"/>
</dbReference>
<keyword evidence="8" id="KW-0456">Lyase</keyword>
<dbReference type="InterPro" id="IPR029066">
    <property type="entry name" value="PLP-binding_barrel"/>
</dbReference>
<dbReference type="SMART" id="SM01119">
    <property type="entry name" value="D-ser_dehydrat"/>
    <property type="match status" value="1"/>
</dbReference>
<keyword evidence="16" id="KW-1185">Reference proteome</keyword>
<dbReference type="Gene3D" id="3.20.20.10">
    <property type="entry name" value="Alanine racemase"/>
    <property type="match status" value="1"/>
</dbReference>
<dbReference type="OrthoDB" id="20198at2759"/>
<evidence type="ECO:0000256" key="7">
    <source>
        <dbReference type="ARBA" id="ARBA00022898"/>
    </source>
</evidence>
<dbReference type="AlphaFoldDB" id="A0A9P4NQP9"/>
<keyword evidence="6" id="KW-0862">Zinc</keyword>
<comment type="catalytic activity">
    <reaction evidence="9">
        <text>D-serine = pyruvate + NH4(+)</text>
        <dbReference type="Rhea" id="RHEA:13977"/>
        <dbReference type="ChEBI" id="CHEBI:15361"/>
        <dbReference type="ChEBI" id="CHEBI:28938"/>
        <dbReference type="ChEBI" id="CHEBI:35247"/>
        <dbReference type="EC" id="4.3.1.18"/>
    </reaction>
    <physiologicalReaction direction="left-to-right" evidence="9">
        <dbReference type="Rhea" id="RHEA:13978"/>
    </physiologicalReaction>
</comment>
<comment type="similarity">
    <text evidence="3">Belongs to the DSD1 family.</text>
</comment>
<name>A0A9P4NQP9_9PEZI</name>
<evidence type="ECO:0000256" key="1">
    <source>
        <dbReference type="ARBA" id="ARBA00001933"/>
    </source>
</evidence>
<comment type="cofactor">
    <cofactor evidence="1">
        <name>pyridoxal 5'-phosphate</name>
        <dbReference type="ChEBI" id="CHEBI:597326"/>
    </cofactor>
</comment>
<dbReference type="FunFam" id="3.20.20.10:FF:000016">
    <property type="entry name" value="D-serine dehydratase"/>
    <property type="match status" value="1"/>
</dbReference>
<organism evidence="15 16">
    <name type="scientific">Tothia fuscella</name>
    <dbReference type="NCBI Taxonomy" id="1048955"/>
    <lineage>
        <taxon>Eukaryota</taxon>
        <taxon>Fungi</taxon>
        <taxon>Dikarya</taxon>
        <taxon>Ascomycota</taxon>
        <taxon>Pezizomycotina</taxon>
        <taxon>Dothideomycetes</taxon>
        <taxon>Pleosporomycetidae</taxon>
        <taxon>Venturiales</taxon>
        <taxon>Cylindrosympodiaceae</taxon>
        <taxon>Tothia</taxon>
    </lineage>
</organism>
<dbReference type="InterPro" id="IPR001608">
    <property type="entry name" value="Ala_racemase_N"/>
</dbReference>